<dbReference type="SMART" id="SM00883">
    <property type="entry name" value="Cpn10"/>
    <property type="match status" value="1"/>
</dbReference>
<comment type="subcellular location">
    <subcellularLocation>
        <location evidence="3">Cytoplasm</location>
    </subcellularLocation>
</comment>
<evidence type="ECO:0000313" key="6">
    <source>
        <dbReference type="Proteomes" id="UP000230914"/>
    </source>
</evidence>
<dbReference type="FunFam" id="2.30.33.40:FF:000001">
    <property type="entry name" value="10 kDa chaperonin"/>
    <property type="match status" value="1"/>
</dbReference>
<comment type="similarity">
    <text evidence="1 3 4">Belongs to the GroES chaperonin family.</text>
</comment>
<evidence type="ECO:0000256" key="2">
    <source>
        <dbReference type="ARBA" id="ARBA00023186"/>
    </source>
</evidence>
<organism evidence="5 6">
    <name type="scientific">Ilumatobacter coccineus</name>
    <dbReference type="NCBI Taxonomy" id="467094"/>
    <lineage>
        <taxon>Bacteria</taxon>
        <taxon>Bacillati</taxon>
        <taxon>Actinomycetota</taxon>
        <taxon>Acidimicrobiia</taxon>
        <taxon>Acidimicrobiales</taxon>
        <taxon>Ilumatobacteraceae</taxon>
        <taxon>Ilumatobacter</taxon>
    </lineage>
</organism>
<evidence type="ECO:0000256" key="4">
    <source>
        <dbReference type="RuleBase" id="RU000535"/>
    </source>
</evidence>
<comment type="function">
    <text evidence="3 4">Together with the chaperonin GroEL, plays an essential role in assisting protein folding. The GroEL-GroES system forms a nano-cage that allows encapsulation of the non-native substrate proteins and provides a physical environment optimized to promote and accelerate protein folding. GroES binds to the apical surface of the GroEL ring, thereby capping the opening of the GroEL channel.</text>
</comment>
<dbReference type="GO" id="GO:0046872">
    <property type="term" value="F:metal ion binding"/>
    <property type="evidence" value="ECO:0007669"/>
    <property type="project" value="TreeGrafter"/>
</dbReference>
<keyword evidence="3" id="KW-0963">Cytoplasm</keyword>
<dbReference type="EMBL" id="PDSL01000019">
    <property type="protein sequence ID" value="PIE34458.1"/>
    <property type="molecule type" value="Genomic_DNA"/>
</dbReference>
<dbReference type="Pfam" id="PF00166">
    <property type="entry name" value="Cpn10"/>
    <property type="match status" value="1"/>
</dbReference>
<dbReference type="GO" id="GO:0051082">
    <property type="term" value="F:unfolded protein binding"/>
    <property type="evidence" value="ECO:0007669"/>
    <property type="project" value="TreeGrafter"/>
</dbReference>
<dbReference type="CDD" id="cd00320">
    <property type="entry name" value="cpn10"/>
    <property type="match status" value="1"/>
</dbReference>
<name>A0A2G6KFK2_9ACTN</name>
<dbReference type="PANTHER" id="PTHR10772:SF63">
    <property type="entry name" value="20 KDA CHAPERONIN, CHLOROPLASTIC"/>
    <property type="match status" value="1"/>
</dbReference>
<evidence type="ECO:0000256" key="1">
    <source>
        <dbReference type="ARBA" id="ARBA00006975"/>
    </source>
</evidence>
<evidence type="ECO:0000256" key="3">
    <source>
        <dbReference type="HAMAP-Rule" id="MF_00580"/>
    </source>
</evidence>
<dbReference type="InterPro" id="IPR020818">
    <property type="entry name" value="Chaperonin_GroES"/>
</dbReference>
<proteinExistence type="inferred from homology"/>
<dbReference type="GO" id="GO:0044183">
    <property type="term" value="F:protein folding chaperone"/>
    <property type="evidence" value="ECO:0007669"/>
    <property type="project" value="InterPro"/>
</dbReference>
<dbReference type="GO" id="GO:0005737">
    <property type="term" value="C:cytoplasm"/>
    <property type="evidence" value="ECO:0007669"/>
    <property type="project" value="UniProtKB-SubCell"/>
</dbReference>
<dbReference type="AlphaFoldDB" id="A0A2G6KFK2"/>
<dbReference type="Gene3D" id="2.30.33.40">
    <property type="entry name" value="GroES chaperonin"/>
    <property type="match status" value="1"/>
</dbReference>
<evidence type="ECO:0000313" key="5">
    <source>
        <dbReference type="EMBL" id="PIE34458.1"/>
    </source>
</evidence>
<dbReference type="InterPro" id="IPR011032">
    <property type="entry name" value="GroES-like_sf"/>
</dbReference>
<dbReference type="SUPFAM" id="SSF50129">
    <property type="entry name" value="GroES-like"/>
    <property type="match status" value="1"/>
</dbReference>
<dbReference type="PANTHER" id="PTHR10772">
    <property type="entry name" value="10 KDA HEAT SHOCK PROTEIN"/>
    <property type="match status" value="1"/>
</dbReference>
<protein>
    <recommendedName>
        <fullName evidence="3">Co-chaperonin GroES</fullName>
    </recommendedName>
    <alternativeName>
        <fullName evidence="3">10 kDa chaperonin</fullName>
    </alternativeName>
    <alternativeName>
        <fullName evidence="3">Chaperonin-10</fullName>
        <shortName evidence="3">Cpn10</shortName>
    </alternativeName>
</protein>
<comment type="caution">
    <text evidence="5">The sequence shown here is derived from an EMBL/GenBank/DDBJ whole genome shotgun (WGS) entry which is preliminary data.</text>
</comment>
<accession>A0A2G6KFK2</accession>
<reference evidence="5 6" key="1">
    <citation type="submission" date="2017-10" db="EMBL/GenBank/DDBJ databases">
        <title>Novel microbial diversity and functional potential in the marine mammal oral microbiome.</title>
        <authorList>
            <person name="Dudek N.K."/>
            <person name="Sun C.L."/>
            <person name="Burstein D."/>
            <person name="Kantor R.S."/>
            <person name="Aliaga Goltsman D.S."/>
            <person name="Bik E.M."/>
            <person name="Thomas B.C."/>
            <person name="Banfield J.F."/>
            <person name="Relman D.A."/>
        </authorList>
    </citation>
    <scope>NUCLEOTIDE SEQUENCE [LARGE SCALE GENOMIC DNA]</scope>
    <source>
        <strain evidence="5">DOLJORAL78_61_10</strain>
    </source>
</reference>
<dbReference type="GO" id="GO:0051087">
    <property type="term" value="F:protein-folding chaperone binding"/>
    <property type="evidence" value="ECO:0007669"/>
    <property type="project" value="TreeGrafter"/>
</dbReference>
<dbReference type="GO" id="GO:0005524">
    <property type="term" value="F:ATP binding"/>
    <property type="evidence" value="ECO:0007669"/>
    <property type="project" value="InterPro"/>
</dbReference>
<dbReference type="HAMAP" id="MF_00580">
    <property type="entry name" value="CH10"/>
    <property type="match status" value="1"/>
</dbReference>
<dbReference type="InterPro" id="IPR037124">
    <property type="entry name" value="Chaperonin_GroES_sf"/>
</dbReference>
<keyword evidence="2 3" id="KW-0143">Chaperone</keyword>
<dbReference type="NCBIfam" id="NF001531">
    <property type="entry name" value="PRK00364.2-2"/>
    <property type="match status" value="1"/>
</dbReference>
<dbReference type="PRINTS" id="PR00297">
    <property type="entry name" value="CHAPERONIN10"/>
</dbReference>
<sequence length="91" mass="9819">MSESVQPLGSRVLVEILEEEATTASGLVIPDTAREKQQKGVVTAVGDDDEMITVKVGERVLFPKYSGTELTLNGKEYLIIDATDLLAVLGR</sequence>
<comment type="subunit">
    <text evidence="3">Heptamer of 7 subunits arranged in a ring. Interacts with the chaperonin GroEL.</text>
</comment>
<dbReference type="Proteomes" id="UP000230914">
    <property type="component" value="Unassembled WGS sequence"/>
</dbReference>
<gene>
    <name evidence="3" type="primary">groES</name>
    <name evidence="3" type="synonym">groS</name>
    <name evidence="5" type="ORF">CSA55_00905</name>
</gene>